<dbReference type="InterPro" id="IPR032708">
    <property type="entry name" value="McjB_C"/>
</dbReference>
<name>A0ABQ4JGF2_9ACTN</name>
<accession>A0ABQ4JGF2</accession>
<dbReference type="Proteomes" id="UP000653076">
    <property type="component" value="Unassembled WGS sequence"/>
</dbReference>
<feature type="domain" description="Microcin J25-processing protein McjB C-terminal" evidence="1">
    <location>
        <begin position="73"/>
        <end position="123"/>
    </location>
</feature>
<dbReference type="RefSeq" id="WP_204037088.1">
    <property type="nucleotide sequence ID" value="NZ_BOPC01000077.1"/>
</dbReference>
<dbReference type="Pfam" id="PF13471">
    <property type="entry name" value="Transglut_core3"/>
    <property type="match status" value="1"/>
</dbReference>
<reference evidence="2 3" key="1">
    <citation type="submission" date="2021-01" db="EMBL/GenBank/DDBJ databases">
        <title>Whole genome shotgun sequence of Verrucosispora qiuiae NBRC 106684.</title>
        <authorList>
            <person name="Komaki H."/>
            <person name="Tamura T."/>
        </authorList>
    </citation>
    <scope>NUCLEOTIDE SEQUENCE [LARGE SCALE GENOMIC DNA]</scope>
    <source>
        <strain evidence="2 3">NBRC 106684</strain>
    </source>
</reference>
<evidence type="ECO:0000313" key="3">
    <source>
        <dbReference type="Proteomes" id="UP000653076"/>
    </source>
</evidence>
<keyword evidence="3" id="KW-1185">Reference proteome</keyword>
<protein>
    <recommendedName>
        <fullName evidence="1">Microcin J25-processing protein McjB C-terminal domain-containing protein</fullName>
    </recommendedName>
</protein>
<comment type="caution">
    <text evidence="2">The sequence shown here is derived from an EMBL/GenBank/DDBJ whole genome shotgun (WGS) entry which is preliminary data.</text>
</comment>
<gene>
    <name evidence="2" type="ORF">Vqi01_47880</name>
</gene>
<organism evidence="2 3">
    <name type="scientific">Micromonospora qiuiae</name>
    <dbReference type="NCBI Taxonomy" id="502268"/>
    <lineage>
        <taxon>Bacteria</taxon>
        <taxon>Bacillati</taxon>
        <taxon>Actinomycetota</taxon>
        <taxon>Actinomycetes</taxon>
        <taxon>Micromonosporales</taxon>
        <taxon>Micromonosporaceae</taxon>
        <taxon>Micromonospora</taxon>
    </lineage>
</organism>
<dbReference type="EMBL" id="BOPC01000077">
    <property type="protein sequence ID" value="GIJ29626.1"/>
    <property type="molecule type" value="Genomic_DNA"/>
</dbReference>
<sequence>MATSGMVTLVRRANTAVRLVPGLVRMARGGGLAGVRLAFWAVRARRRARRQLTRGGLPAVRLPGPPPGIDPEAMHRALRWDGASCLESALVRQRWYAARRISRTIVIGVTAPSAGFHAHAWLDGDTDAEREKMVELLRHTTPTAWLS</sequence>
<evidence type="ECO:0000259" key="1">
    <source>
        <dbReference type="Pfam" id="PF13471"/>
    </source>
</evidence>
<proteinExistence type="predicted"/>
<evidence type="ECO:0000313" key="2">
    <source>
        <dbReference type="EMBL" id="GIJ29626.1"/>
    </source>
</evidence>